<protein>
    <submittedName>
        <fullName evidence="1">DUF507 family protein</fullName>
    </submittedName>
</protein>
<gene>
    <name evidence="1" type="ORF">HYX28_10590</name>
</gene>
<dbReference type="InterPro" id="IPR007463">
    <property type="entry name" value="DUF507"/>
</dbReference>
<dbReference type="Proteomes" id="UP000779809">
    <property type="component" value="Unassembled WGS sequence"/>
</dbReference>
<comment type="caution">
    <text evidence="1">The sequence shown here is derived from an EMBL/GenBank/DDBJ whole genome shotgun (WGS) entry which is preliminary data.</text>
</comment>
<organism evidence="1 2">
    <name type="scientific">Candidatus Korobacter versatilis</name>
    <dbReference type="NCBI Taxonomy" id="658062"/>
    <lineage>
        <taxon>Bacteria</taxon>
        <taxon>Pseudomonadati</taxon>
        <taxon>Acidobacteriota</taxon>
        <taxon>Terriglobia</taxon>
        <taxon>Terriglobales</taxon>
        <taxon>Candidatus Korobacteraceae</taxon>
        <taxon>Candidatus Korobacter</taxon>
    </lineage>
</organism>
<accession>A0A932EPV2</accession>
<dbReference type="AlphaFoldDB" id="A0A932EPV2"/>
<evidence type="ECO:0000313" key="1">
    <source>
        <dbReference type="EMBL" id="MBI2679215.1"/>
    </source>
</evidence>
<sequence length="103" mass="12139">MRIDDTKIENTGIRISRDKLNVCARAVADALKQLDEVEFIEDPNTIRQQTRTYLEELLRHESQIDKAARAKIESQKRTIAEGTQEWDILYRKYYQDEVKKLGI</sequence>
<dbReference type="EMBL" id="JACPNR010000013">
    <property type="protein sequence ID" value="MBI2679215.1"/>
    <property type="molecule type" value="Genomic_DNA"/>
</dbReference>
<dbReference type="Pfam" id="PF04368">
    <property type="entry name" value="DUF507"/>
    <property type="match status" value="1"/>
</dbReference>
<name>A0A932EPV2_9BACT</name>
<proteinExistence type="predicted"/>
<reference evidence="1" key="1">
    <citation type="submission" date="2020-07" db="EMBL/GenBank/DDBJ databases">
        <title>Huge and variable diversity of episymbiotic CPR bacteria and DPANN archaea in groundwater ecosystems.</title>
        <authorList>
            <person name="He C.Y."/>
            <person name="Keren R."/>
            <person name="Whittaker M."/>
            <person name="Farag I.F."/>
            <person name="Doudna J."/>
            <person name="Cate J.H.D."/>
            <person name="Banfield J.F."/>
        </authorList>
    </citation>
    <scope>NUCLEOTIDE SEQUENCE</scope>
    <source>
        <strain evidence="1">NC_groundwater_580_Pr5_B-0.1um_64_19</strain>
    </source>
</reference>
<evidence type="ECO:0000313" key="2">
    <source>
        <dbReference type="Proteomes" id="UP000779809"/>
    </source>
</evidence>